<evidence type="ECO:0000313" key="3">
    <source>
        <dbReference type="Proteomes" id="UP000501780"/>
    </source>
</evidence>
<protein>
    <recommendedName>
        <fullName evidence="4">Nuclease associated modular domain-containing protein</fullName>
    </recommendedName>
</protein>
<evidence type="ECO:0000313" key="2">
    <source>
        <dbReference type="EMBL" id="QIU96321.1"/>
    </source>
</evidence>
<dbReference type="RefSeq" id="WP_167965650.1">
    <property type="nucleotide sequence ID" value="NZ_CP050831.1"/>
</dbReference>
<feature type="compositionally biased region" description="Basic and acidic residues" evidence="1">
    <location>
        <begin position="38"/>
        <end position="50"/>
    </location>
</feature>
<dbReference type="Proteomes" id="UP000501780">
    <property type="component" value="Chromosome"/>
</dbReference>
<dbReference type="AlphaFoldDB" id="A0A6H0KTE5"/>
<organism evidence="2 3">
    <name type="scientific">Bacteroides faecium</name>
    <dbReference type="NCBI Taxonomy" id="2715212"/>
    <lineage>
        <taxon>Bacteria</taxon>
        <taxon>Pseudomonadati</taxon>
        <taxon>Bacteroidota</taxon>
        <taxon>Bacteroidia</taxon>
        <taxon>Bacteroidales</taxon>
        <taxon>Bacteroidaceae</taxon>
        <taxon>Bacteroides</taxon>
    </lineage>
</organism>
<sequence length="60" mass="7018">MDEITKKKISAKMKGRKKSATHIKHIKQALTGRKLSKEHKENISDGMKEKNRNKKKILLY</sequence>
<accession>A0A6H0KTE5</accession>
<evidence type="ECO:0000256" key="1">
    <source>
        <dbReference type="SAM" id="MobiDB-lite"/>
    </source>
</evidence>
<name>A0A6H0KTE5_9BACE</name>
<evidence type="ECO:0008006" key="4">
    <source>
        <dbReference type="Google" id="ProtNLM"/>
    </source>
</evidence>
<feature type="compositionally biased region" description="Basic residues" evidence="1">
    <location>
        <begin position="7"/>
        <end position="27"/>
    </location>
</feature>
<reference evidence="2 3" key="1">
    <citation type="submission" date="2020-03" db="EMBL/GenBank/DDBJ databases">
        <title>Genomic analysis of Bacteroides faecium CBA7301.</title>
        <authorList>
            <person name="Kim J."/>
            <person name="Roh S.W."/>
        </authorList>
    </citation>
    <scope>NUCLEOTIDE SEQUENCE [LARGE SCALE GENOMIC DNA]</scope>
    <source>
        <strain evidence="2 3">CBA7301</strain>
    </source>
</reference>
<feature type="region of interest" description="Disordered" evidence="1">
    <location>
        <begin position="1"/>
        <end position="60"/>
    </location>
</feature>
<feature type="compositionally biased region" description="Basic residues" evidence="1">
    <location>
        <begin position="51"/>
        <end position="60"/>
    </location>
</feature>
<proteinExistence type="predicted"/>
<dbReference type="EMBL" id="CP050831">
    <property type="protein sequence ID" value="QIU96321.1"/>
    <property type="molecule type" value="Genomic_DNA"/>
</dbReference>
<dbReference type="KEGG" id="bfc:BacF7301_20160"/>
<keyword evidence="3" id="KW-1185">Reference proteome</keyword>
<gene>
    <name evidence="2" type="ORF">BacF7301_20160</name>
</gene>